<gene>
    <name evidence="2" type="ORF">Gasu_46160</name>
</gene>
<dbReference type="GeneID" id="17086676"/>
<dbReference type="Gramene" id="EME27791">
    <property type="protein sequence ID" value="EME27791"/>
    <property type="gene ID" value="Gasu_46160"/>
</dbReference>
<dbReference type="KEGG" id="gsl:Gasu_46160"/>
<evidence type="ECO:0000313" key="2">
    <source>
        <dbReference type="EMBL" id="EME27791.1"/>
    </source>
</evidence>
<sequence length="139" mass="15736">MSINNLSRRKWIQYSGIALLSFLIQKKVVASHPTEIEYISPKQAYERLNSSKLVDVRSSEEYKSQHIEGSISIPLSTNEFVASFQKQFPFNTHLIIVCQTGMRSSKAAQQLIQSGYSHVSVIRGGLNEWNRQGLFLTSS</sequence>
<dbReference type="Pfam" id="PF00581">
    <property type="entry name" value="Rhodanese"/>
    <property type="match status" value="1"/>
</dbReference>
<name>M2VX13_GALSU</name>
<dbReference type="CDD" id="cd00158">
    <property type="entry name" value="RHOD"/>
    <property type="match status" value="1"/>
</dbReference>
<dbReference type="OrthoDB" id="566238at2759"/>
<protein>
    <submittedName>
        <fullName evidence="2">Rhodanese-related sulfurtransferase</fullName>
    </submittedName>
</protein>
<accession>M2VX13</accession>
<reference evidence="3" key="1">
    <citation type="journal article" date="2013" name="Science">
        <title>Gene transfer from bacteria and archaea facilitated evolution of an extremophilic eukaryote.</title>
        <authorList>
            <person name="Schonknecht G."/>
            <person name="Chen W.H."/>
            <person name="Ternes C.M."/>
            <person name="Barbier G.G."/>
            <person name="Shrestha R.P."/>
            <person name="Stanke M."/>
            <person name="Brautigam A."/>
            <person name="Baker B.J."/>
            <person name="Banfield J.F."/>
            <person name="Garavito R.M."/>
            <person name="Carr K."/>
            <person name="Wilkerson C."/>
            <person name="Rensing S.A."/>
            <person name="Gagneul D."/>
            <person name="Dickenson N.E."/>
            <person name="Oesterhelt C."/>
            <person name="Lercher M.J."/>
            <person name="Weber A.P."/>
        </authorList>
    </citation>
    <scope>NUCLEOTIDE SEQUENCE [LARGE SCALE GENOMIC DNA]</scope>
    <source>
        <strain evidence="3">074W</strain>
    </source>
</reference>
<evidence type="ECO:0000259" key="1">
    <source>
        <dbReference type="PROSITE" id="PS50206"/>
    </source>
</evidence>
<proteinExistence type="predicted"/>
<evidence type="ECO:0000313" key="3">
    <source>
        <dbReference type="Proteomes" id="UP000030680"/>
    </source>
</evidence>
<dbReference type="Gene3D" id="3.40.250.10">
    <property type="entry name" value="Rhodanese-like domain"/>
    <property type="match status" value="1"/>
</dbReference>
<dbReference type="SUPFAM" id="SSF52821">
    <property type="entry name" value="Rhodanese/Cell cycle control phosphatase"/>
    <property type="match status" value="1"/>
</dbReference>
<dbReference type="Proteomes" id="UP000030680">
    <property type="component" value="Unassembled WGS sequence"/>
</dbReference>
<dbReference type="PROSITE" id="PS50206">
    <property type="entry name" value="RHODANESE_3"/>
    <property type="match status" value="1"/>
</dbReference>
<dbReference type="InterPro" id="IPR036873">
    <property type="entry name" value="Rhodanese-like_dom_sf"/>
</dbReference>
<organism evidence="2 3">
    <name type="scientific">Galdieria sulphuraria</name>
    <name type="common">Red alga</name>
    <dbReference type="NCBI Taxonomy" id="130081"/>
    <lineage>
        <taxon>Eukaryota</taxon>
        <taxon>Rhodophyta</taxon>
        <taxon>Bangiophyceae</taxon>
        <taxon>Galdieriales</taxon>
        <taxon>Galdieriaceae</taxon>
        <taxon>Galdieria</taxon>
    </lineage>
</organism>
<dbReference type="SMART" id="SM00450">
    <property type="entry name" value="RHOD"/>
    <property type="match status" value="1"/>
</dbReference>
<dbReference type="EMBL" id="KB454527">
    <property type="protein sequence ID" value="EME27791.1"/>
    <property type="molecule type" value="Genomic_DNA"/>
</dbReference>
<dbReference type="PANTHER" id="PTHR45431:SF3">
    <property type="entry name" value="RHODANESE-LIKE DOMAIN-CONTAINING PROTEIN 15, CHLOROPLASTIC"/>
    <property type="match status" value="1"/>
</dbReference>
<dbReference type="PANTHER" id="PTHR45431">
    <property type="entry name" value="RHODANESE-LIKE DOMAIN-CONTAINING PROTEIN 15, CHLOROPLASTIC"/>
    <property type="match status" value="1"/>
</dbReference>
<keyword evidence="3" id="KW-1185">Reference proteome</keyword>
<dbReference type="RefSeq" id="XP_005704311.1">
    <property type="nucleotide sequence ID" value="XM_005704254.1"/>
</dbReference>
<keyword evidence="2" id="KW-0808">Transferase</keyword>
<dbReference type="AlphaFoldDB" id="M2VX13"/>
<dbReference type="STRING" id="130081.M2VX13"/>
<dbReference type="InterPro" id="IPR052367">
    <property type="entry name" value="Thiosulfate_ST/Rhodanese-like"/>
</dbReference>
<dbReference type="eggNOG" id="ENOG502SDJP">
    <property type="taxonomic scope" value="Eukaryota"/>
</dbReference>
<feature type="domain" description="Rhodanese" evidence="1">
    <location>
        <begin position="47"/>
        <end position="138"/>
    </location>
</feature>
<dbReference type="InterPro" id="IPR001763">
    <property type="entry name" value="Rhodanese-like_dom"/>
</dbReference>
<dbReference type="GO" id="GO:0016740">
    <property type="term" value="F:transferase activity"/>
    <property type="evidence" value="ECO:0007669"/>
    <property type="project" value="UniProtKB-KW"/>
</dbReference>